<dbReference type="VEuPathDB" id="FungiDB:PAAG_05744"/>
<name>C1H4Q4_PARBA</name>
<dbReference type="AlphaFoldDB" id="C1H4Q4"/>
<dbReference type="EMBL" id="KN294006">
    <property type="protein sequence ID" value="EEH34698.2"/>
    <property type="molecule type" value="Genomic_DNA"/>
</dbReference>
<evidence type="ECO:0000313" key="2">
    <source>
        <dbReference type="Proteomes" id="UP000002059"/>
    </source>
</evidence>
<dbReference type="RefSeq" id="XP_015699898.1">
    <property type="nucleotide sequence ID" value="XM_015845672.1"/>
</dbReference>
<proteinExistence type="predicted"/>
<reference evidence="1 2" key="1">
    <citation type="journal article" date="2011" name="PLoS Genet.">
        <title>Comparative genomic analysis of human fungal pathogens causing paracoccidioidomycosis.</title>
        <authorList>
            <person name="Desjardins C.A."/>
            <person name="Champion M.D."/>
            <person name="Holder J.W."/>
            <person name="Muszewska A."/>
            <person name="Goldberg J."/>
            <person name="Bailao A.M."/>
            <person name="Brigido M.M."/>
            <person name="Ferreira M.E."/>
            <person name="Garcia A.M."/>
            <person name="Grynberg M."/>
            <person name="Gujja S."/>
            <person name="Heiman D.I."/>
            <person name="Henn M.R."/>
            <person name="Kodira C.D."/>
            <person name="Leon-Narvaez H."/>
            <person name="Longo L.V."/>
            <person name="Ma L.J."/>
            <person name="Malavazi I."/>
            <person name="Matsuo A.L."/>
            <person name="Morais F.V."/>
            <person name="Pereira M."/>
            <person name="Rodriguez-Brito S."/>
            <person name="Sakthikumar S."/>
            <person name="Salem-Izacc S.M."/>
            <person name="Sykes S.M."/>
            <person name="Teixeira M.M."/>
            <person name="Vallejo M.C."/>
            <person name="Walter M.E."/>
            <person name="Yandava C."/>
            <person name="Young S."/>
            <person name="Zeng Q."/>
            <person name="Zucker J."/>
            <person name="Felipe M.S."/>
            <person name="Goldman G.H."/>
            <person name="Haas B.J."/>
            <person name="McEwen J.G."/>
            <person name="Nino-Vega G."/>
            <person name="Puccia R."/>
            <person name="San-Blas G."/>
            <person name="Soares C.M."/>
            <person name="Birren B.W."/>
            <person name="Cuomo C.A."/>
        </authorList>
    </citation>
    <scope>NUCLEOTIDE SEQUENCE [LARGE SCALE GENOMIC DNA]</scope>
    <source>
        <strain evidence="2">ATCC MYA-826 / Pb01</strain>
    </source>
</reference>
<evidence type="ECO:0000313" key="1">
    <source>
        <dbReference type="EMBL" id="EEH34698.2"/>
    </source>
</evidence>
<gene>
    <name evidence="1" type="ORF">PAAG_05744</name>
</gene>
<protein>
    <submittedName>
        <fullName evidence="1">Uncharacterized protein</fullName>
    </submittedName>
</protein>
<accession>C1H4Q4</accession>
<dbReference type="Proteomes" id="UP000002059">
    <property type="component" value="Partially assembled WGS sequence"/>
</dbReference>
<keyword evidence="2" id="KW-1185">Reference proteome</keyword>
<dbReference type="KEGG" id="pbl:PAAG_05744"/>
<sequence>MHCRVEDSSLLIFIRNQSTGRMVPDLACLSVIEPNQSCKRFLELKYELVLSNGNFCLVECSACWGNQNVLSPRRKLPPLALSKRTYKFSPRGRFESDSWPSSRVESLIASPSQTSKVRGGLSDHGPVAIECMAPTESSMYNNNLPPTPHSAKPKVWGRLNLLISYINTLDYHA</sequence>
<dbReference type="GeneID" id="9095532"/>
<dbReference type="HOGENOM" id="CLU_1548073_0_0_1"/>
<organism evidence="1 2">
    <name type="scientific">Paracoccidioides lutzii (strain ATCC MYA-826 / Pb01)</name>
    <name type="common">Paracoccidioides brasiliensis</name>
    <dbReference type="NCBI Taxonomy" id="502779"/>
    <lineage>
        <taxon>Eukaryota</taxon>
        <taxon>Fungi</taxon>
        <taxon>Dikarya</taxon>
        <taxon>Ascomycota</taxon>
        <taxon>Pezizomycotina</taxon>
        <taxon>Eurotiomycetes</taxon>
        <taxon>Eurotiomycetidae</taxon>
        <taxon>Onygenales</taxon>
        <taxon>Ajellomycetaceae</taxon>
        <taxon>Paracoccidioides</taxon>
    </lineage>
</organism>